<keyword evidence="9" id="KW-1185">Reference proteome</keyword>
<reference evidence="8 9" key="1">
    <citation type="journal article" date="2015" name="Int. J. Syst. Evol. Microbiol.">
        <title>Amycolatopsis rhabdoformis sp. nov., an actinomycete isolated from a tropical forest soil.</title>
        <authorList>
            <person name="Souza W.R."/>
            <person name="Silva R.E."/>
            <person name="Goodfellow M."/>
            <person name="Busarakam K."/>
            <person name="Figueiro F.S."/>
            <person name="Ferreira D."/>
            <person name="Rodrigues-Filho E."/>
            <person name="Moraes L.A.B."/>
            <person name="Zucchi T.D."/>
        </authorList>
    </citation>
    <scope>NUCLEOTIDE SEQUENCE [LARGE SCALE GENOMIC DNA]</scope>
    <source>
        <strain evidence="8 9">NCIMB 14900</strain>
    </source>
</reference>
<dbReference type="InterPro" id="IPR046531">
    <property type="entry name" value="DUF6596"/>
</dbReference>
<gene>
    <name evidence="8" type="ORF">VSH64_13095</name>
</gene>
<dbReference type="InterPro" id="IPR013325">
    <property type="entry name" value="RNA_pol_sigma_r2"/>
</dbReference>
<keyword evidence="4" id="KW-0804">Transcription</keyword>
<dbReference type="Proteomes" id="UP001330812">
    <property type="component" value="Chromosome"/>
</dbReference>
<evidence type="ECO:0000256" key="2">
    <source>
        <dbReference type="ARBA" id="ARBA00023015"/>
    </source>
</evidence>
<keyword evidence="2" id="KW-0805">Transcription regulation</keyword>
<name>A0ABZ1IHZ3_9PSEU</name>
<dbReference type="InterPro" id="IPR013249">
    <property type="entry name" value="RNA_pol_sigma70_r4_t2"/>
</dbReference>
<evidence type="ECO:0000259" key="5">
    <source>
        <dbReference type="Pfam" id="PF04542"/>
    </source>
</evidence>
<dbReference type="EMBL" id="CP142149">
    <property type="protein sequence ID" value="WSE33040.1"/>
    <property type="molecule type" value="Genomic_DNA"/>
</dbReference>
<dbReference type="Pfam" id="PF08281">
    <property type="entry name" value="Sigma70_r4_2"/>
    <property type="match status" value="1"/>
</dbReference>
<dbReference type="SUPFAM" id="SSF88946">
    <property type="entry name" value="Sigma2 domain of RNA polymerase sigma factors"/>
    <property type="match status" value="1"/>
</dbReference>
<feature type="domain" description="DUF6596" evidence="7">
    <location>
        <begin position="176"/>
        <end position="276"/>
    </location>
</feature>
<dbReference type="PANTHER" id="PTHR47756:SF2">
    <property type="entry name" value="BLL6612 PROTEIN"/>
    <property type="match status" value="1"/>
</dbReference>
<dbReference type="Pfam" id="PF20239">
    <property type="entry name" value="DUF6596"/>
    <property type="match status" value="1"/>
</dbReference>
<dbReference type="InterPro" id="IPR036388">
    <property type="entry name" value="WH-like_DNA-bd_sf"/>
</dbReference>
<feature type="domain" description="RNA polymerase sigma-70 region 2" evidence="5">
    <location>
        <begin position="1"/>
        <end position="67"/>
    </location>
</feature>
<evidence type="ECO:0000256" key="3">
    <source>
        <dbReference type="ARBA" id="ARBA00023082"/>
    </source>
</evidence>
<evidence type="ECO:0000256" key="4">
    <source>
        <dbReference type="ARBA" id="ARBA00023163"/>
    </source>
</evidence>
<evidence type="ECO:0000256" key="1">
    <source>
        <dbReference type="ARBA" id="ARBA00010641"/>
    </source>
</evidence>
<comment type="similarity">
    <text evidence="1">Belongs to the sigma-70 factor family. ECF subfamily.</text>
</comment>
<dbReference type="Gene3D" id="1.10.1740.10">
    <property type="match status" value="1"/>
</dbReference>
<dbReference type="Pfam" id="PF04542">
    <property type="entry name" value="Sigma70_r2"/>
    <property type="match status" value="1"/>
</dbReference>
<evidence type="ECO:0000313" key="9">
    <source>
        <dbReference type="Proteomes" id="UP001330812"/>
    </source>
</evidence>
<dbReference type="InterPro" id="IPR013324">
    <property type="entry name" value="RNA_pol_sigma_r3/r4-like"/>
</dbReference>
<evidence type="ECO:0000259" key="7">
    <source>
        <dbReference type="Pfam" id="PF20239"/>
    </source>
</evidence>
<protein>
    <submittedName>
        <fullName evidence="8">Sigma-70 family RNA polymerase sigma factor</fullName>
    </submittedName>
</protein>
<dbReference type="PANTHER" id="PTHR47756">
    <property type="entry name" value="BLL6612 PROTEIN-RELATED"/>
    <property type="match status" value="1"/>
</dbReference>
<dbReference type="InterPro" id="IPR014284">
    <property type="entry name" value="RNA_pol_sigma-70_dom"/>
</dbReference>
<dbReference type="InterPro" id="IPR007627">
    <property type="entry name" value="RNA_pol_sigma70_r2"/>
</dbReference>
<evidence type="ECO:0000259" key="6">
    <source>
        <dbReference type="Pfam" id="PF08281"/>
    </source>
</evidence>
<organism evidence="8 9">
    <name type="scientific">Amycolatopsis rhabdoformis</name>
    <dbReference type="NCBI Taxonomy" id="1448059"/>
    <lineage>
        <taxon>Bacteria</taxon>
        <taxon>Bacillati</taxon>
        <taxon>Actinomycetota</taxon>
        <taxon>Actinomycetes</taxon>
        <taxon>Pseudonocardiales</taxon>
        <taxon>Pseudonocardiaceae</taxon>
        <taxon>Amycolatopsis</taxon>
    </lineage>
</organism>
<dbReference type="SUPFAM" id="SSF88659">
    <property type="entry name" value="Sigma3 and sigma4 domains of RNA polymerase sigma factors"/>
    <property type="match status" value="1"/>
</dbReference>
<feature type="domain" description="RNA polymerase sigma factor 70 region 4 type 2" evidence="6">
    <location>
        <begin position="108"/>
        <end position="158"/>
    </location>
</feature>
<accession>A0ABZ1IHZ3</accession>
<keyword evidence="3" id="KW-0731">Sigma factor</keyword>
<proteinExistence type="inferred from homology"/>
<dbReference type="RefSeq" id="WP_326835846.1">
    <property type="nucleotide sequence ID" value="NZ_CP142149.1"/>
</dbReference>
<dbReference type="NCBIfam" id="TIGR02937">
    <property type="entry name" value="sigma70-ECF"/>
    <property type="match status" value="1"/>
</dbReference>
<sequence length="404" mass="43379">MFRAEYGRAVAVLVKVFGDVDIAEEAVQEAFAAAASRWPADGLPPSPAGWLVTTARNKAIDRLRREASRADRQAQAALLHAAAEPMAGSAADSVEEGPVRDERLRLVFTCCHPALAPPARVALTLRLLGGLTTAEIAHAFLVPEPTMAQRISRAKAKIRDARIPYRVPADADLPDRLSAVLAVVYLIFTEGHTATTGPDLSRPDLAGEALRLGRVLAELMPDEPEVLGLLALMLLVHSRHPARTGPDGSIVLLPDQDRARWDAALVTEGQDLVRRCLRRDRPGPYQLQAAINAVHSDAPTAADTDWGQIVRLYDHLLLLAPTPVVALHRAVAVAEVSGPEAALELVAGLDLEGYHLLHAVRADLLARAGRRDEAVAAYDRAVALAENAAERALLDRKRAALTDG</sequence>
<dbReference type="Gene3D" id="1.10.10.10">
    <property type="entry name" value="Winged helix-like DNA-binding domain superfamily/Winged helix DNA-binding domain"/>
    <property type="match status" value="1"/>
</dbReference>
<evidence type="ECO:0000313" key="8">
    <source>
        <dbReference type="EMBL" id="WSE33040.1"/>
    </source>
</evidence>